<comment type="caution">
    <text evidence="3">The sequence shown here is derived from an EMBL/GenBank/DDBJ whole genome shotgun (WGS) entry which is preliminary data.</text>
</comment>
<proteinExistence type="inferred from homology"/>
<dbReference type="PRINTS" id="PR00359">
    <property type="entry name" value="BP450"/>
</dbReference>
<dbReference type="CDD" id="cd11032">
    <property type="entry name" value="P450_EryK-like"/>
    <property type="match status" value="1"/>
</dbReference>
<dbReference type="Proteomes" id="UP001501747">
    <property type="component" value="Unassembled WGS sequence"/>
</dbReference>
<dbReference type="Gene3D" id="1.10.630.10">
    <property type="entry name" value="Cytochrome P450"/>
    <property type="match status" value="1"/>
</dbReference>
<evidence type="ECO:0000256" key="1">
    <source>
        <dbReference type="ARBA" id="ARBA00010617"/>
    </source>
</evidence>
<keyword evidence="2" id="KW-0503">Monooxygenase</keyword>
<accession>A0ABP7TEG4</accession>
<protein>
    <submittedName>
        <fullName evidence="3">Cytochrome P450</fullName>
    </submittedName>
</protein>
<name>A0ABP7TEG4_9PSEU</name>
<dbReference type="PROSITE" id="PS00086">
    <property type="entry name" value="CYTOCHROME_P450"/>
    <property type="match status" value="1"/>
</dbReference>
<keyword evidence="2" id="KW-0349">Heme</keyword>
<evidence type="ECO:0000313" key="3">
    <source>
        <dbReference type="EMBL" id="GAA4024720.1"/>
    </source>
</evidence>
<keyword evidence="2" id="KW-0479">Metal-binding</keyword>
<evidence type="ECO:0000256" key="2">
    <source>
        <dbReference type="RuleBase" id="RU000461"/>
    </source>
</evidence>
<dbReference type="PANTHER" id="PTHR46696">
    <property type="entry name" value="P450, PUTATIVE (EUROFUNG)-RELATED"/>
    <property type="match status" value="1"/>
</dbReference>
<keyword evidence="2" id="KW-0408">Iron</keyword>
<dbReference type="InterPro" id="IPR017972">
    <property type="entry name" value="Cyt_P450_CS"/>
</dbReference>
<sequence length="394" mass="44677">MMTEQVLTSVPDVDGGNTLFDWFRHMRDERPVWFDRGQYHVFRYDDVHRVITDPAVFSNDSSRVFEQLKPITGGNINSMDPPEHRRLRGLANTAFTPRVVARLESRIREVTTELLDRVDGDAFDLVESLTHPLPVIVIAELLGVPSSDADLFRVWVDQLTDLQGVIDPGADDFLEVFDAATRDMNQYLLEHCRARRTDPKEDLITSLVHAEVDGSRLTEDELVKFTSILFHTGHLTTTLMLGNAVQALDAWTDAFAELRADRSLIPNALEEVMRYRSPFTTVSRVSTRDVEVAGHVIPANSMVTPWVISANHDERRFVEPERFDIRRDTSHVAFGHGIHFCLGAPLARLEGRVALNVLFDRFKELRVDPNADIRYHPSGGMYGARNLPVLARRA</sequence>
<dbReference type="PANTHER" id="PTHR46696:SF1">
    <property type="entry name" value="CYTOCHROME P450 YJIB-RELATED"/>
    <property type="match status" value="1"/>
</dbReference>
<dbReference type="InterPro" id="IPR001128">
    <property type="entry name" value="Cyt_P450"/>
</dbReference>
<keyword evidence="4" id="KW-1185">Reference proteome</keyword>
<dbReference type="Pfam" id="PF00067">
    <property type="entry name" value="p450"/>
    <property type="match status" value="2"/>
</dbReference>
<keyword evidence="2" id="KW-0560">Oxidoreductase</keyword>
<evidence type="ECO:0000313" key="4">
    <source>
        <dbReference type="Proteomes" id="UP001501747"/>
    </source>
</evidence>
<gene>
    <name evidence="3" type="ORF">GCM10022247_56430</name>
</gene>
<comment type="similarity">
    <text evidence="1 2">Belongs to the cytochrome P450 family.</text>
</comment>
<dbReference type="EMBL" id="BAABAL010000019">
    <property type="protein sequence ID" value="GAA4024720.1"/>
    <property type="molecule type" value="Genomic_DNA"/>
</dbReference>
<dbReference type="InterPro" id="IPR002397">
    <property type="entry name" value="Cyt_P450_B"/>
</dbReference>
<organism evidence="3 4">
    <name type="scientific">Allokutzneria multivorans</name>
    <dbReference type="NCBI Taxonomy" id="1142134"/>
    <lineage>
        <taxon>Bacteria</taxon>
        <taxon>Bacillati</taxon>
        <taxon>Actinomycetota</taxon>
        <taxon>Actinomycetes</taxon>
        <taxon>Pseudonocardiales</taxon>
        <taxon>Pseudonocardiaceae</taxon>
        <taxon>Allokutzneria</taxon>
    </lineage>
</organism>
<dbReference type="InterPro" id="IPR036396">
    <property type="entry name" value="Cyt_P450_sf"/>
</dbReference>
<reference evidence="4" key="1">
    <citation type="journal article" date="2019" name="Int. J. Syst. Evol. Microbiol.">
        <title>The Global Catalogue of Microorganisms (GCM) 10K type strain sequencing project: providing services to taxonomists for standard genome sequencing and annotation.</title>
        <authorList>
            <consortium name="The Broad Institute Genomics Platform"/>
            <consortium name="The Broad Institute Genome Sequencing Center for Infectious Disease"/>
            <person name="Wu L."/>
            <person name="Ma J."/>
        </authorList>
    </citation>
    <scope>NUCLEOTIDE SEQUENCE [LARGE SCALE GENOMIC DNA]</scope>
    <source>
        <strain evidence="4">JCM 17342</strain>
    </source>
</reference>
<dbReference type="SUPFAM" id="SSF48264">
    <property type="entry name" value="Cytochrome P450"/>
    <property type="match status" value="1"/>
</dbReference>